<keyword evidence="1" id="KW-0732">Signal</keyword>
<evidence type="ECO:0000313" key="2">
    <source>
        <dbReference type="EMBL" id="PDW01839.1"/>
    </source>
</evidence>
<protein>
    <recommendedName>
        <fullName evidence="4">PEP-CTERM sorting domain-containing protein</fullName>
    </recommendedName>
</protein>
<gene>
    <name evidence="2" type="ORF">CJ255_17025</name>
</gene>
<dbReference type="AlphaFoldDB" id="A0A2A6RG32"/>
<name>A0A2A6RG32_9CHLR</name>
<comment type="caution">
    <text evidence="2">The sequence shown here is derived from an EMBL/GenBank/DDBJ whole genome shotgun (WGS) entry which is preliminary data.</text>
</comment>
<reference evidence="3" key="1">
    <citation type="submission" date="2017-08" db="EMBL/GenBank/DDBJ databases">
        <authorList>
            <person name="Grouzdev D.S."/>
            <person name="Gaisin V.A."/>
            <person name="Rysina M.S."/>
            <person name="Gorlenko V.M."/>
        </authorList>
    </citation>
    <scope>NUCLEOTIDE SEQUENCE [LARGE SCALE GENOMIC DNA]</scope>
    <source>
        <strain evidence="3">Kir15-3F</strain>
    </source>
</reference>
<sequence>MMQPRLGSHVTLVGLLLVALLASLLSVAPPTALATTRTITQWNFNGLSNTEHNDAPPASIGIGTAILIGGVTSTGFNSGNGSSDPTASDNLGWQTLTYAEQGLENEQRGVQFSVSTVGYEAISPATL</sequence>
<dbReference type="OrthoDB" id="1016457at2"/>
<evidence type="ECO:0000313" key="3">
    <source>
        <dbReference type="Proteomes" id="UP000220527"/>
    </source>
</evidence>
<dbReference type="RefSeq" id="WP_097645302.1">
    <property type="nucleotide sequence ID" value="NZ_NQWI01000104.1"/>
</dbReference>
<accession>A0A2A6RG32</accession>
<evidence type="ECO:0008006" key="4">
    <source>
        <dbReference type="Google" id="ProtNLM"/>
    </source>
</evidence>
<dbReference type="EMBL" id="NQWI01000104">
    <property type="protein sequence ID" value="PDW01839.1"/>
    <property type="molecule type" value="Genomic_DNA"/>
</dbReference>
<dbReference type="Proteomes" id="UP000220527">
    <property type="component" value="Unassembled WGS sequence"/>
</dbReference>
<evidence type="ECO:0000256" key="1">
    <source>
        <dbReference type="SAM" id="SignalP"/>
    </source>
</evidence>
<feature type="signal peptide" evidence="1">
    <location>
        <begin position="1"/>
        <end position="34"/>
    </location>
</feature>
<proteinExistence type="predicted"/>
<feature type="chain" id="PRO_5012540576" description="PEP-CTERM sorting domain-containing protein" evidence="1">
    <location>
        <begin position="35"/>
        <end position="127"/>
    </location>
</feature>
<organism evidence="2 3">
    <name type="scientific">Candidatus Viridilinea mediisalina</name>
    <dbReference type="NCBI Taxonomy" id="2024553"/>
    <lineage>
        <taxon>Bacteria</taxon>
        <taxon>Bacillati</taxon>
        <taxon>Chloroflexota</taxon>
        <taxon>Chloroflexia</taxon>
        <taxon>Chloroflexales</taxon>
        <taxon>Chloroflexineae</taxon>
        <taxon>Oscillochloridaceae</taxon>
        <taxon>Candidatus Viridilinea</taxon>
    </lineage>
</organism>
<keyword evidence="3" id="KW-1185">Reference proteome</keyword>